<feature type="region of interest" description="Disordered" evidence="1">
    <location>
        <begin position="34"/>
        <end position="142"/>
    </location>
</feature>
<organism evidence="2 3">
    <name type="scientific">Brassica napus</name>
    <name type="common">Rape</name>
    <dbReference type="NCBI Taxonomy" id="3708"/>
    <lineage>
        <taxon>Eukaryota</taxon>
        <taxon>Viridiplantae</taxon>
        <taxon>Streptophyta</taxon>
        <taxon>Embryophyta</taxon>
        <taxon>Tracheophyta</taxon>
        <taxon>Spermatophyta</taxon>
        <taxon>Magnoliopsida</taxon>
        <taxon>eudicotyledons</taxon>
        <taxon>Gunneridae</taxon>
        <taxon>Pentapetalae</taxon>
        <taxon>rosids</taxon>
        <taxon>malvids</taxon>
        <taxon>Brassicales</taxon>
        <taxon>Brassicaceae</taxon>
        <taxon>Brassiceae</taxon>
        <taxon>Brassica</taxon>
    </lineage>
</organism>
<dbReference type="EMBL" id="JAGKQM010000013">
    <property type="protein sequence ID" value="KAH0892239.1"/>
    <property type="molecule type" value="Genomic_DNA"/>
</dbReference>
<evidence type="ECO:0000313" key="3">
    <source>
        <dbReference type="Proteomes" id="UP000824890"/>
    </source>
</evidence>
<name>A0ABQ8AI61_BRANA</name>
<keyword evidence="3" id="KW-1185">Reference proteome</keyword>
<dbReference type="Proteomes" id="UP000824890">
    <property type="component" value="Unassembled WGS sequence"/>
</dbReference>
<comment type="caution">
    <text evidence="2">The sequence shown here is derived from an EMBL/GenBank/DDBJ whole genome shotgun (WGS) entry which is preliminary data.</text>
</comment>
<reference evidence="2 3" key="1">
    <citation type="submission" date="2021-05" db="EMBL/GenBank/DDBJ databases">
        <title>Genome Assembly of Synthetic Allotetraploid Brassica napus Reveals Homoeologous Exchanges between Subgenomes.</title>
        <authorList>
            <person name="Davis J.T."/>
        </authorList>
    </citation>
    <scope>NUCLEOTIDE SEQUENCE [LARGE SCALE GENOMIC DNA]</scope>
    <source>
        <strain evidence="3">cv. Da-Ae</strain>
        <tissue evidence="2">Seedling</tissue>
    </source>
</reference>
<sequence>MRLSLTHERKELCYASNNSCSTRFSYSATSISDYTSTSSYTNRLTTTSSKGCTSYQPNSSASTTTTKPACARSNQASPCPSSSTNSSKPSISSSSNRFPGHVSSTITISERERRKCLEPARRKSSNVAQHRTGNSPPDGYHS</sequence>
<evidence type="ECO:0000256" key="1">
    <source>
        <dbReference type="SAM" id="MobiDB-lite"/>
    </source>
</evidence>
<accession>A0ABQ8AI61</accession>
<feature type="compositionally biased region" description="Polar residues" evidence="1">
    <location>
        <begin position="125"/>
        <end position="135"/>
    </location>
</feature>
<gene>
    <name evidence="2" type="ORF">HID58_054668</name>
</gene>
<protein>
    <submittedName>
        <fullName evidence="2">Uncharacterized protein</fullName>
    </submittedName>
</protein>
<feature type="compositionally biased region" description="Basic and acidic residues" evidence="1">
    <location>
        <begin position="109"/>
        <end position="121"/>
    </location>
</feature>
<evidence type="ECO:0000313" key="2">
    <source>
        <dbReference type="EMBL" id="KAH0892239.1"/>
    </source>
</evidence>
<feature type="compositionally biased region" description="Polar residues" evidence="1">
    <location>
        <begin position="42"/>
        <end position="76"/>
    </location>
</feature>
<feature type="compositionally biased region" description="Low complexity" evidence="1">
    <location>
        <begin position="77"/>
        <end position="95"/>
    </location>
</feature>
<proteinExistence type="predicted"/>
<feature type="non-terminal residue" evidence="2">
    <location>
        <position position="142"/>
    </location>
</feature>